<accession>M0MHL9</accession>
<evidence type="ECO:0000313" key="3">
    <source>
        <dbReference type="Proteomes" id="UP000011607"/>
    </source>
</evidence>
<evidence type="ECO:0000256" key="1">
    <source>
        <dbReference type="SAM" id="Phobius"/>
    </source>
</evidence>
<feature type="transmembrane region" description="Helical" evidence="1">
    <location>
        <begin position="287"/>
        <end position="305"/>
    </location>
</feature>
<keyword evidence="1" id="KW-0812">Transmembrane</keyword>
<dbReference type="RefSeq" id="WP_006671458.1">
    <property type="nucleotide sequence ID" value="NZ_AOMA01000019.1"/>
</dbReference>
<organism evidence="2 3">
    <name type="scientific">Halobiforma nitratireducens JCM 10879</name>
    <dbReference type="NCBI Taxonomy" id="1227454"/>
    <lineage>
        <taxon>Archaea</taxon>
        <taxon>Methanobacteriati</taxon>
        <taxon>Methanobacteriota</taxon>
        <taxon>Stenosarchaea group</taxon>
        <taxon>Halobacteria</taxon>
        <taxon>Halobacteriales</taxon>
        <taxon>Natrialbaceae</taxon>
        <taxon>Halobiforma</taxon>
    </lineage>
</organism>
<evidence type="ECO:0000313" key="2">
    <source>
        <dbReference type="EMBL" id="EMA45227.1"/>
    </source>
</evidence>
<feature type="transmembrane region" description="Helical" evidence="1">
    <location>
        <begin position="431"/>
        <end position="448"/>
    </location>
</feature>
<feature type="transmembrane region" description="Helical" evidence="1">
    <location>
        <begin position="20"/>
        <end position="39"/>
    </location>
</feature>
<gene>
    <name evidence="2" type="ORF">C446_02437</name>
</gene>
<feature type="non-terminal residue" evidence="2">
    <location>
        <position position="613"/>
    </location>
</feature>
<name>M0MHL9_9EURY</name>
<feature type="transmembrane region" description="Helical" evidence="1">
    <location>
        <begin position="257"/>
        <end position="281"/>
    </location>
</feature>
<sequence length="613" mass="64258">MLEVALTASGVEVPDRTAGQLLGTFVLLVVAAVALVVLYRKNRFAGLEGRAREHKEALLESLRTQTPATVRVPARADVADYREEVATALERAQARARGDADPDPDYTTLREATGSVLAALADATADSRVRRLFPDRLTAVLAALAVTIVTFGAPAVSTDGVVTVLESGDLSVGGGIGALGDATIALTDYGLEALSAFPFAGRVAELALAVGVLVGSVLYEFWFLSAALAALGWAFLYRLGEHVGEDRHERLYGRRELSLAVAKPIAAVYLAGVVPTALGTAAGAETVGAVTGLAFAALLSVYYLAAAGISAASRVAEHTNATLPIRYDEYTIGPLSVSIPRLERSRTESLGFDDPESAAVWSEVDGEGDDEGAPDLVLDSTTLAINEAFDVAYDPFEAATALEDRLDATDEPWRGPPTDWGLAAYLVCRRAFAATAAVLAPLPLVYLGSGVSSGAYLSVASSLVSGHVVGLLVPVALLAGIGYLAYLARDSYDDVRDAVTEALTRQSVRMAMFQRGLTVGAGLLSGTVLWAFSQSYLVTPIGAVVLGGLVYHGYAAADRATYRLDVFGRDGPARQSVLIQAYALEDADGTEHLVTQVGSDYRLSRDSATELVA</sequence>
<dbReference type="EMBL" id="AOMA01000019">
    <property type="protein sequence ID" value="EMA45227.1"/>
    <property type="molecule type" value="Genomic_DNA"/>
</dbReference>
<dbReference type="AlphaFoldDB" id="M0MHL9"/>
<comment type="caution">
    <text evidence="2">The sequence shown here is derived from an EMBL/GenBank/DDBJ whole genome shotgun (WGS) entry which is preliminary data.</text>
</comment>
<feature type="transmembrane region" description="Helical" evidence="1">
    <location>
        <begin position="538"/>
        <end position="557"/>
    </location>
</feature>
<feature type="transmembrane region" description="Helical" evidence="1">
    <location>
        <begin position="512"/>
        <end position="532"/>
    </location>
</feature>
<feature type="transmembrane region" description="Helical" evidence="1">
    <location>
        <begin position="206"/>
        <end position="236"/>
    </location>
</feature>
<keyword evidence="3" id="KW-1185">Reference proteome</keyword>
<feature type="transmembrane region" description="Helical" evidence="1">
    <location>
        <begin position="137"/>
        <end position="156"/>
    </location>
</feature>
<dbReference type="Proteomes" id="UP000011607">
    <property type="component" value="Unassembled WGS sequence"/>
</dbReference>
<dbReference type="OrthoDB" id="386497at2157"/>
<keyword evidence="1" id="KW-0472">Membrane</keyword>
<keyword evidence="1" id="KW-1133">Transmembrane helix</keyword>
<dbReference type="STRING" id="1227454.C446_02437"/>
<dbReference type="eggNOG" id="ENOG502N5V7">
    <property type="taxonomic scope" value="Archaea"/>
</dbReference>
<feature type="transmembrane region" description="Helical" evidence="1">
    <location>
        <begin position="468"/>
        <end position="488"/>
    </location>
</feature>
<protein>
    <submittedName>
        <fullName evidence="2">Uncharacterized protein</fullName>
    </submittedName>
</protein>
<reference evidence="2 3" key="1">
    <citation type="journal article" date="2014" name="PLoS Genet.">
        <title>Phylogenetically driven sequencing of extremely halophilic archaea reveals strategies for static and dynamic osmo-response.</title>
        <authorList>
            <person name="Becker E.A."/>
            <person name="Seitzer P.M."/>
            <person name="Tritt A."/>
            <person name="Larsen D."/>
            <person name="Krusor M."/>
            <person name="Yao A.I."/>
            <person name="Wu D."/>
            <person name="Madern D."/>
            <person name="Eisen J.A."/>
            <person name="Darling A.E."/>
            <person name="Facciotti M.T."/>
        </authorList>
    </citation>
    <scope>NUCLEOTIDE SEQUENCE [LARGE SCALE GENOMIC DNA]</scope>
    <source>
        <strain evidence="2 3">JCM 10879</strain>
    </source>
</reference>
<proteinExistence type="predicted"/>